<protein>
    <submittedName>
        <fullName evidence="3">Uncharacterized protein</fullName>
    </submittedName>
</protein>
<organism evidence="3">
    <name type="scientific">Dulem virus 33</name>
    <dbReference type="NCBI Taxonomy" id="3145751"/>
    <lineage>
        <taxon>Viruses</taxon>
        <taxon>Duplodnaviria</taxon>
        <taxon>Heunggongvirae</taxon>
        <taxon>Uroviricota</taxon>
        <taxon>Caudoviricetes</taxon>
    </lineage>
</organism>
<evidence type="ECO:0000313" key="3">
    <source>
        <dbReference type="EMBL" id="XCD07621.1"/>
    </source>
</evidence>
<feature type="transmembrane region" description="Helical" evidence="2">
    <location>
        <begin position="36"/>
        <end position="53"/>
    </location>
</feature>
<reference evidence="3" key="1">
    <citation type="submission" date="2024-03" db="EMBL/GenBank/DDBJ databases">
        <title>Diverse circular DNA viruses in blood, oral, and fecal samples of captive lemurs.</title>
        <authorList>
            <person name="Paietta E.N."/>
            <person name="Kraberger S."/>
            <person name="Lund M.C."/>
            <person name="Custer J.M."/>
            <person name="Vargas K.M."/>
            <person name="Ehmke E.E."/>
            <person name="Yoder A.D."/>
            <person name="Varsani A."/>
        </authorList>
    </citation>
    <scope>NUCLEOTIDE SEQUENCE</scope>
    <source>
        <strain evidence="3">Duke_28FS_2</strain>
    </source>
</reference>
<keyword evidence="2" id="KW-0472">Membrane</keyword>
<proteinExistence type="predicted"/>
<accession>A0AAU8B6D8</accession>
<keyword evidence="2" id="KW-0812">Transmembrane</keyword>
<feature type="coiled-coil region" evidence="1">
    <location>
        <begin position="175"/>
        <end position="217"/>
    </location>
</feature>
<sequence length="250" mass="26314">MSLSSDTALTMPVVPAGMAGSGYGGSGGNGLFGNDGALWLIVLFLFIFAGGWGNGNWGGNNGGGSQGYDTRADIQRSFDNSAVVTKLDGITQGICDATYALNNTMTTGFVNAELSRCNQQAALMQQLNAMAMQSQQCCCDTREAIQGVNYNLATQGCDTRNTIQNTTRDIIDNQNANARAVLDALTAQRIEAKDEKIAELQSLVNSLNLAQSQANQNTYLVNTLRPSPIPAYPACNPWAGQAAYGSCGCA</sequence>
<evidence type="ECO:0000256" key="2">
    <source>
        <dbReference type="SAM" id="Phobius"/>
    </source>
</evidence>
<name>A0AAU8B6D8_9CAUD</name>
<evidence type="ECO:0000256" key="1">
    <source>
        <dbReference type="SAM" id="Coils"/>
    </source>
</evidence>
<keyword evidence="2" id="KW-1133">Transmembrane helix</keyword>
<dbReference type="EMBL" id="PP511792">
    <property type="protein sequence ID" value="XCD07621.1"/>
    <property type="molecule type" value="Genomic_DNA"/>
</dbReference>
<keyword evidence="1" id="KW-0175">Coiled coil</keyword>